<dbReference type="Pfam" id="PF03797">
    <property type="entry name" value="Autotransporter"/>
    <property type="match status" value="1"/>
</dbReference>
<dbReference type="SUPFAM" id="SSF103515">
    <property type="entry name" value="Autotransporter"/>
    <property type="match status" value="1"/>
</dbReference>
<dbReference type="PROSITE" id="PS51208">
    <property type="entry name" value="AUTOTRANSPORTER"/>
    <property type="match status" value="1"/>
</dbReference>
<gene>
    <name evidence="4" type="ORF">C2I19_14655</name>
</gene>
<dbReference type="InterPro" id="IPR036709">
    <property type="entry name" value="Autotransporte_beta_dom_sf"/>
</dbReference>
<feature type="region of interest" description="Disordered" evidence="2">
    <location>
        <begin position="1547"/>
        <end position="1566"/>
    </location>
</feature>
<dbReference type="InterPro" id="IPR013425">
    <property type="entry name" value="Autotrns_rpt"/>
</dbReference>
<feature type="domain" description="Autotransporter" evidence="3">
    <location>
        <begin position="1558"/>
        <end position="1832"/>
    </location>
</feature>
<evidence type="ECO:0000313" key="4">
    <source>
        <dbReference type="EMBL" id="POZ61232.1"/>
    </source>
</evidence>
<dbReference type="Proteomes" id="UP000237082">
    <property type="component" value="Unassembled WGS sequence"/>
</dbReference>
<dbReference type="Gene3D" id="2.40.128.130">
    <property type="entry name" value="Autotransporter beta-domain"/>
    <property type="match status" value="1"/>
</dbReference>
<dbReference type="InterPro" id="IPR011050">
    <property type="entry name" value="Pectin_lyase_fold/virulence"/>
</dbReference>
<protein>
    <recommendedName>
        <fullName evidence="3">Autotransporter domain-containing protein</fullName>
    </recommendedName>
</protein>
<organism evidence="4 5">
    <name type="scientific">Chromobacterium alticapitis</name>
    <dbReference type="NCBI Taxonomy" id="2073169"/>
    <lineage>
        <taxon>Bacteria</taxon>
        <taxon>Pseudomonadati</taxon>
        <taxon>Pseudomonadota</taxon>
        <taxon>Betaproteobacteria</taxon>
        <taxon>Neisseriales</taxon>
        <taxon>Chromobacteriaceae</taxon>
        <taxon>Chromobacterium</taxon>
    </lineage>
</organism>
<dbReference type="RefSeq" id="WP_103903433.1">
    <property type="nucleotide sequence ID" value="NZ_PQWB01000067.1"/>
</dbReference>
<evidence type="ECO:0000259" key="3">
    <source>
        <dbReference type="PROSITE" id="PS51208"/>
    </source>
</evidence>
<reference evidence="5" key="1">
    <citation type="submission" date="2018-02" db="EMBL/GenBank/DDBJ databases">
        <authorList>
            <person name="O'Hara-Hanley K."/>
            <person name="Soby S."/>
        </authorList>
    </citation>
    <scope>NUCLEOTIDE SEQUENCE [LARGE SCALE GENOMIC DNA]</scope>
    <source>
        <strain evidence="5">MWU14-2602</strain>
    </source>
</reference>
<dbReference type="InterPro" id="IPR012332">
    <property type="entry name" value="Autotransporter_pectin_lyase_C"/>
</dbReference>
<dbReference type="InterPro" id="IPR024973">
    <property type="entry name" value="ESPR"/>
</dbReference>
<dbReference type="SMART" id="SM00869">
    <property type="entry name" value="Autotransporter"/>
    <property type="match status" value="1"/>
</dbReference>
<dbReference type="InterPro" id="IPR005546">
    <property type="entry name" value="Autotransporte_beta"/>
</dbReference>
<dbReference type="EMBL" id="PQWB01000067">
    <property type="protein sequence ID" value="POZ61232.1"/>
    <property type="molecule type" value="Genomic_DNA"/>
</dbReference>
<proteinExistence type="predicted"/>
<keyword evidence="5" id="KW-1185">Reference proteome</keyword>
<accession>A0A2S5DE25</accession>
<evidence type="ECO:0000256" key="1">
    <source>
        <dbReference type="ARBA" id="ARBA00022729"/>
    </source>
</evidence>
<dbReference type="Pfam" id="PF12951">
    <property type="entry name" value="PATR"/>
    <property type="match status" value="10"/>
</dbReference>
<name>A0A2S5DE25_9NEIS</name>
<dbReference type="OrthoDB" id="8767398at2"/>
<comment type="caution">
    <text evidence="4">The sequence shown here is derived from an EMBL/GenBank/DDBJ whole genome shotgun (WGS) entry which is preliminary data.</text>
</comment>
<dbReference type="NCBIfam" id="TIGR02601">
    <property type="entry name" value="autotrns_rpt"/>
    <property type="match status" value="1"/>
</dbReference>
<dbReference type="Gene3D" id="2.160.20.20">
    <property type="match status" value="2"/>
</dbReference>
<sequence>MNQSFRLIWSKRLHMLIAVAEIFSSAGKSASGETAGHSHRSAFKKTLSVQLSAIAIGLSLIATPALADWWNPSYPVISTINTTVSSTSLNSSSQQQVVFDGGTLVADGYPYQDIFKNFSVKSTGGTVLQNQNYHHVIPYHATLYGVISDYAADQPGAMSISSNGSYNSGGIAFYGNNTYSGGTIIQSGATLLVGSDNNLGATSGAVTLNGGTLAFGREFQSARDIKINGAGTLTSSEFSYSTSVFSGNISGDRLIVGNQYIPTYDTVELKGINTYTGGTRITGGVTLGIHSDKNLGDSSGKLTLDDGNVKTIDGIQSGRDMEFHGGQLILNGQDSSLSGTISGDQFAIANNGSVTLSSANTYSGGTWVAGGATLKVSADNQLGAAGRSVNIASGKLLTLKGLQTNRNFNIGSYWNGGGGGSIDLNGQDSIFSGIISGYKLDVMNGGTITLAGINTYGGGTQISGGATVKVTYDANLGSSYGAITLDHGTLQTLNGIQTQRGIQINGEGILDLNGQSSTFSGNISGGHLTLTNGGTATLSGGNSYTGGTTVSRGATLSVANNGNLGDSAGGVILDHGTLHLQSAFYSNRALLLVGDGTLDLKDIQPSSYSWPNAWGGDISGDHLTVTNGGMLQLWGNNTYSGGTTIRNGATLEVGSDQALGASAGAITLDNGTLQSNYGLSSARNIQLVGSGTLNAEYNFLNLSGVISGDKLIVTKQTGSGGWYNDGLVTLSGANTYSGGTTVNNGVRLGVFSDDNLGAVSGGLTLDHSTLRTENGIQTARNIQLLGFGALDLNGQNSTVSGAISGDSLRLSNAGSVTLSGANTYIGGTTVGGGATLKISSDNNLGAASGVLTLSNGTLQTLQGIRSARRIMLEGYNNLDLNGQDSSLSGVIAGQTLSVVNHGSVTLSGANTYNGGTFVNSGATIKVSDDCNLGAVAGGLFLGDGTLQTLSGLSSARNITLGENARLDLHGQDSTFSGSISGYRLTITNGGTATLSGDNSYYGGTIVGNGTSLRVQSDRNLGYGDLTLNDGILSVSGLQSSRNIRLNGSGTLNLNGKDAVFSGNISGDHLTIANGGIAKLTGFNTHSGGTTVANGATLQLINDHALGGRAGALTLDHGSLQALGPYSSLRDIQLIGDGKLDLNQELEGDYGHILSGKISGDHLTIARDSAVSLLGDNSYQGGTLAEDGSILRILSDKGLGAAQGKLTLQNAMLQILDNVQSSRNIHLNGVGTVDLNGNDATFSGIIEGDALEVRNGGAMTLAPGSASILSQGLAVSQGTLAVNGELAMGGKGLSIAAGSMLQGSGHISGQVTVAGTLKPGNSPGVMTVAGPVTLESGSTLREDIAGRVRSDDASFAAGKPGFYAYLHALGPSGKLLIQPGVTLAPMLKNIFNPVTEPDGAKHPAYVPALGDTFRIATADGGLSGRFDTLAQPDELAPGTRLAVFYNLAGSNSVDLKVIPSSYRQWLGMYHANVRSTAKVFDQLIEADRQGDSTPAQQALLSALTAQSEANLAKTTQALSGEVHGALAAVAPRAGQWLEDSVSRQLSVESRTDQSAALGAPSGKPQLWIDMGTGKHHTRGDDFASGYGDSGNQLAFGADFAIKPLHHIGFGLTHAETRVSGEGGSGSVADTMAFAYGQFAAGRYLVDALAGYGNSSYHASRVDPSGFSRELESNPSGQNGVLGLGLRTAWETSDIKLEPFARVVWQHTVRDDFSEGTSPAALSLNGYTAQGARGLLGLMVGSVQQSPLAAAQTWQLRLAVGHDGGQLSRPALDARLAGAHADIEAPHIGRAFAQLGLAATARLGRQAYAYVNLTGEARRHQTAAGVDGGLRIEF</sequence>
<dbReference type="Pfam" id="PF13018">
    <property type="entry name" value="ESPR"/>
    <property type="match status" value="1"/>
</dbReference>
<evidence type="ECO:0000256" key="2">
    <source>
        <dbReference type="SAM" id="MobiDB-lite"/>
    </source>
</evidence>
<evidence type="ECO:0000313" key="5">
    <source>
        <dbReference type="Proteomes" id="UP000237082"/>
    </source>
</evidence>
<dbReference type="SUPFAM" id="SSF51126">
    <property type="entry name" value="Pectin lyase-like"/>
    <property type="match status" value="3"/>
</dbReference>
<keyword evidence="1" id="KW-0732">Signal</keyword>